<keyword evidence="4" id="KW-0378">Hydrolase</keyword>
<dbReference type="Pfam" id="PF01557">
    <property type="entry name" value="FAA_hydrolase"/>
    <property type="match status" value="1"/>
</dbReference>
<comment type="caution">
    <text evidence="4">The sequence shown here is derived from an EMBL/GenBank/DDBJ whole genome shotgun (WGS) entry which is preliminary data.</text>
</comment>
<accession>A0ABT1FX41</accession>
<dbReference type="Proteomes" id="UP001204772">
    <property type="component" value="Unassembled WGS sequence"/>
</dbReference>
<name>A0ABT1FX41_9BACT</name>
<dbReference type="InterPro" id="IPR051121">
    <property type="entry name" value="FAH"/>
</dbReference>
<organism evidence="4 5">
    <name type="scientific">Runella salmonicolor</name>
    <dbReference type="NCBI Taxonomy" id="2950278"/>
    <lineage>
        <taxon>Bacteria</taxon>
        <taxon>Pseudomonadati</taxon>
        <taxon>Bacteroidota</taxon>
        <taxon>Cytophagia</taxon>
        <taxon>Cytophagales</taxon>
        <taxon>Spirosomataceae</taxon>
        <taxon>Runella</taxon>
    </lineage>
</organism>
<sequence>MKLYPTSQGIVIEADANYYLSPQKDWDAYINRDDLFDAITAEISTLSPDASLAETIKTDILPPIRQQEVWASGVTYMKSREARMEESKDAGGGDFYARVYDADRPELFFKATAARTVGTGAEVLIRRDSKWNVPEPELTLFATSNGKIVGYTCGNDMSSRDIEGENPLYLPQAKSYDGAAAIGPCLYVPAQPINPDAQISIAIVRNGTNVFEGNISINRMKRTHTELIGYLFRETSFPYGVFLMTGTGLVPPNEFTLNVGDEVRITIEHIGTLVNKVSQKPL</sequence>
<dbReference type="PANTHER" id="PTHR42796:SF7">
    <property type="entry name" value="2-DEHYDRO-3-DEOXY-D-ARABINONATE DEHYDRATASE"/>
    <property type="match status" value="1"/>
</dbReference>
<keyword evidence="5" id="KW-1185">Reference proteome</keyword>
<dbReference type="PANTHER" id="PTHR42796">
    <property type="entry name" value="FUMARYLACETOACETATE HYDROLASE DOMAIN-CONTAINING PROTEIN 2A-RELATED"/>
    <property type="match status" value="1"/>
</dbReference>
<protein>
    <submittedName>
        <fullName evidence="4">Fumarylacetoacetate hydrolase family protein</fullName>
    </submittedName>
</protein>
<reference evidence="4 5" key="1">
    <citation type="submission" date="2022-06" db="EMBL/GenBank/DDBJ databases">
        <title>Runella sp. S5 genome sequencing.</title>
        <authorList>
            <person name="Park S."/>
        </authorList>
    </citation>
    <scope>NUCLEOTIDE SEQUENCE [LARGE SCALE GENOMIC DNA]</scope>
    <source>
        <strain evidence="4 5">S5</strain>
    </source>
</reference>
<evidence type="ECO:0000256" key="1">
    <source>
        <dbReference type="ARBA" id="ARBA00010211"/>
    </source>
</evidence>
<dbReference type="SUPFAM" id="SSF56529">
    <property type="entry name" value="FAH"/>
    <property type="match status" value="1"/>
</dbReference>
<proteinExistence type="inferred from homology"/>
<evidence type="ECO:0000259" key="3">
    <source>
        <dbReference type="Pfam" id="PF01557"/>
    </source>
</evidence>
<dbReference type="EMBL" id="JAMZEL010000021">
    <property type="protein sequence ID" value="MCP1386276.1"/>
    <property type="molecule type" value="Genomic_DNA"/>
</dbReference>
<keyword evidence="2" id="KW-0479">Metal-binding</keyword>
<feature type="domain" description="Fumarylacetoacetase-like C-terminal" evidence="3">
    <location>
        <begin position="105"/>
        <end position="277"/>
    </location>
</feature>
<dbReference type="GO" id="GO:0016787">
    <property type="term" value="F:hydrolase activity"/>
    <property type="evidence" value="ECO:0007669"/>
    <property type="project" value="UniProtKB-KW"/>
</dbReference>
<dbReference type="Gene3D" id="3.90.850.10">
    <property type="entry name" value="Fumarylacetoacetase-like, C-terminal domain"/>
    <property type="match status" value="1"/>
</dbReference>
<evidence type="ECO:0000313" key="4">
    <source>
        <dbReference type="EMBL" id="MCP1386276.1"/>
    </source>
</evidence>
<dbReference type="InterPro" id="IPR011234">
    <property type="entry name" value="Fumarylacetoacetase-like_C"/>
</dbReference>
<comment type="similarity">
    <text evidence="1">Belongs to the FAH family.</text>
</comment>
<dbReference type="RefSeq" id="WP_253533031.1">
    <property type="nucleotide sequence ID" value="NZ_JAMZEL010000021.1"/>
</dbReference>
<evidence type="ECO:0000313" key="5">
    <source>
        <dbReference type="Proteomes" id="UP001204772"/>
    </source>
</evidence>
<dbReference type="InterPro" id="IPR036663">
    <property type="entry name" value="Fumarylacetoacetase_C_sf"/>
</dbReference>
<gene>
    <name evidence="4" type="ORF">NCI00_27795</name>
</gene>
<evidence type="ECO:0000256" key="2">
    <source>
        <dbReference type="ARBA" id="ARBA00022723"/>
    </source>
</evidence>